<dbReference type="Pfam" id="PF00696">
    <property type="entry name" value="AA_kinase"/>
    <property type="match status" value="1"/>
</dbReference>
<proteinExistence type="predicted"/>
<dbReference type="InterPro" id="IPR001048">
    <property type="entry name" value="Asp/Glu/Uridylate_kinase"/>
</dbReference>
<evidence type="ECO:0000313" key="3">
    <source>
        <dbReference type="Proteomes" id="UP001225378"/>
    </source>
</evidence>
<feature type="domain" description="Aspartate/glutamate/uridylate kinase" evidence="1">
    <location>
        <begin position="2"/>
        <end position="143"/>
    </location>
</feature>
<gene>
    <name evidence="2" type="ORF">Q9L42_015075</name>
</gene>
<dbReference type="KEGG" id="mech:Q9L42_015075"/>
<protein>
    <submittedName>
        <fullName evidence="2">Uridylate kinase</fullName>
    </submittedName>
</protein>
<organism evidence="2 3">
    <name type="scientific">Methylomarinum roseum</name>
    <dbReference type="NCBI Taxonomy" id="3067653"/>
    <lineage>
        <taxon>Bacteria</taxon>
        <taxon>Pseudomonadati</taxon>
        <taxon>Pseudomonadota</taxon>
        <taxon>Gammaproteobacteria</taxon>
        <taxon>Methylococcales</taxon>
        <taxon>Methylococcaceae</taxon>
        <taxon>Methylomarinum</taxon>
    </lineage>
</organism>
<dbReference type="Gene3D" id="3.40.1160.10">
    <property type="entry name" value="Acetylglutamate kinase-like"/>
    <property type="match status" value="1"/>
</dbReference>
<accession>A0AAU7NRT4</accession>
<dbReference type="AlphaFoldDB" id="A0AAU7NRT4"/>
<reference evidence="2 3" key="1">
    <citation type="journal article" date="2024" name="Microbiology">
        <title>Methylomarinum rosea sp. nov., a novel halophilic methanotrophic bacterium from the hypersaline Lake Elton.</title>
        <authorList>
            <person name="Suleimanov R.Z."/>
            <person name="Oshkin I.Y."/>
            <person name="Danilova O.V."/>
            <person name="Suzina N.E."/>
            <person name="Dedysh S.N."/>
        </authorList>
    </citation>
    <scope>NUCLEOTIDE SEQUENCE [LARGE SCALE GENOMIC DNA]</scope>
    <source>
        <strain evidence="2 3">Ch1-1</strain>
    </source>
</reference>
<keyword evidence="2" id="KW-0418">Kinase</keyword>
<dbReference type="GO" id="GO:0016301">
    <property type="term" value="F:kinase activity"/>
    <property type="evidence" value="ECO:0007669"/>
    <property type="project" value="UniProtKB-KW"/>
</dbReference>
<dbReference type="SUPFAM" id="SSF53633">
    <property type="entry name" value="Carbamate kinase-like"/>
    <property type="match status" value="1"/>
</dbReference>
<name>A0AAU7NRT4_9GAMM</name>
<evidence type="ECO:0000259" key="1">
    <source>
        <dbReference type="Pfam" id="PF00696"/>
    </source>
</evidence>
<dbReference type="InterPro" id="IPR036393">
    <property type="entry name" value="AceGlu_kinase-like_sf"/>
</dbReference>
<keyword evidence="3" id="KW-1185">Reference proteome</keyword>
<dbReference type="EMBL" id="CP157743">
    <property type="protein sequence ID" value="XBS19670.1"/>
    <property type="molecule type" value="Genomic_DNA"/>
</dbReference>
<evidence type="ECO:0000313" key="2">
    <source>
        <dbReference type="EMBL" id="XBS19670.1"/>
    </source>
</evidence>
<sequence length="184" mass="20321">MRVIKLGGSLSHSSALTRCMESVNRDYREHAVVIVPGGGAFADQVRMAQRHWRFDERTAHDMAVLAMQQMARMFKALQPDWRLADSVADIAVSAAPGLATIWSPQISELDRAGIAASWDVTSDSLAAWLAARLPAKELILVKSASIPASVTIEELQAQHIIDPAFHHYRESGDFTLSIKNQQQF</sequence>
<keyword evidence="2" id="KW-0808">Transferase</keyword>
<dbReference type="Proteomes" id="UP001225378">
    <property type="component" value="Chromosome"/>
</dbReference>
<dbReference type="RefSeq" id="WP_305907592.1">
    <property type="nucleotide sequence ID" value="NZ_CP157743.1"/>
</dbReference>